<dbReference type="Pfam" id="PF00149">
    <property type="entry name" value="Metallophos"/>
    <property type="match status" value="1"/>
</dbReference>
<comment type="similarity">
    <text evidence="4">Belongs to the cyclic nucleotide phosphodiesterase class-III family.</text>
</comment>
<keyword evidence="1" id="KW-0479">Metal-binding</keyword>
<keyword evidence="7" id="KW-1185">Reference proteome</keyword>
<evidence type="ECO:0000259" key="5">
    <source>
        <dbReference type="Pfam" id="PF00149"/>
    </source>
</evidence>
<evidence type="ECO:0000256" key="4">
    <source>
        <dbReference type="ARBA" id="ARBA00025742"/>
    </source>
</evidence>
<keyword evidence="3" id="KW-0408">Iron</keyword>
<dbReference type="Gene3D" id="3.60.21.10">
    <property type="match status" value="1"/>
</dbReference>
<dbReference type="InterPro" id="IPR050884">
    <property type="entry name" value="CNP_phosphodiesterase-III"/>
</dbReference>
<name>A0A562USY9_9SPHN</name>
<protein>
    <submittedName>
        <fullName evidence="6">3',5'-cyclic AMP phosphodiesterase CpdA</fullName>
    </submittedName>
</protein>
<dbReference type="OrthoDB" id="651281at2"/>
<comment type="caution">
    <text evidence="6">The sequence shown here is derived from an EMBL/GenBank/DDBJ whole genome shotgun (WGS) entry which is preliminary data.</text>
</comment>
<dbReference type="EMBL" id="VLLK01000001">
    <property type="protein sequence ID" value="TWJ08711.1"/>
    <property type="molecule type" value="Genomic_DNA"/>
</dbReference>
<dbReference type="PANTHER" id="PTHR42988:SF2">
    <property type="entry name" value="CYCLIC NUCLEOTIDE PHOSPHODIESTERASE CBUA0032-RELATED"/>
    <property type="match status" value="1"/>
</dbReference>
<proteinExistence type="inferred from homology"/>
<feature type="domain" description="Calcineurin-like phosphoesterase" evidence="5">
    <location>
        <begin position="7"/>
        <end position="197"/>
    </location>
</feature>
<dbReference type="PANTHER" id="PTHR42988">
    <property type="entry name" value="PHOSPHOHYDROLASE"/>
    <property type="match status" value="1"/>
</dbReference>
<organism evidence="6 7">
    <name type="scientific">Altererythrobacter ishigakiensis</name>
    <dbReference type="NCBI Taxonomy" id="476157"/>
    <lineage>
        <taxon>Bacteria</taxon>
        <taxon>Pseudomonadati</taxon>
        <taxon>Pseudomonadota</taxon>
        <taxon>Alphaproteobacteria</taxon>
        <taxon>Sphingomonadales</taxon>
        <taxon>Erythrobacteraceae</taxon>
        <taxon>Altererythrobacter</taxon>
    </lineage>
</organism>
<accession>A0A562USY9</accession>
<dbReference type="InterPro" id="IPR029052">
    <property type="entry name" value="Metallo-depent_PP-like"/>
</dbReference>
<dbReference type="SUPFAM" id="SSF56300">
    <property type="entry name" value="Metallo-dependent phosphatases"/>
    <property type="match status" value="1"/>
</dbReference>
<dbReference type="AlphaFoldDB" id="A0A562USY9"/>
<dbReference type="GO" id="GO:0046872">
    <property type="term" value="F:metal ion binding"/>
    <property type="evidence" value="ECO:0007669"/>
    <property type="project" value="UniProtKB-KW"/>
</dbReference>
<keyword evidence="2" id="KW-0378">Hydrolase</keyword>
<evidence type="ECO:0000256" key="3">
    <source>
        <dbReference type="ARBA" id="ARBA00023004"/>
    </source>
</evidence>
<dbReference type="Proteomes" id="UP000320547">
    <property type="component" value="Unassembled WGS sequence"/>
</dbReference>
<dbReference type="RefSeq" id="WP_067596800.1">
    <property type="nucleotide sequence ID" value="NZ_CP015963.1"/>
</dbReference>
<sequence>MAEASTTIFHVSDTHFGVEDRAAMAWFERAVRDERPDAVVCTGDLTQRATHKQYAAAAHWFSGLRVPIMLQPGNHDMPYYNLWERFRSPYARFGELEKAVGAQLELEHALIVPFDTNVPAQMRWPWSDGVVTRKKLDAALGLLRELHDDPRPKIVACHHPLLPERDGVKNPTIRGDLAFAELAAAGATVVLTGHVHFPFDQVRSRDNFAMRMIGAGTLSTRLRKGAPPSFNILQIDRSGLIDVEQRNFVN</sequence>
<evidence type="ECO:0000313" key="6">
    <source>
        <dbReference type="EMBL" id="TWJ08711.1"/>
    </source>
</evidence>
<dbReference type="STRING" id="476157.GCA_001663155_00417"/>
<gene>
    <name evidence="6" type="ORF">JN10_0326</name>
</gene>
<evidence type="ECO:0000256" key="1">
    <source>
        <dbReference type="ARBA" id="ARBA00022723"/>
    </source>
</evidence>
<dbReference type="GO" id="GO:0016787">
    <property type="term" value="F:hydrolase activity"/>
    <property type="evidence" value="ECO:0007669"/>
    <property type="project" value="UniProtKB-KW"/>
</dbReference>
<evidence type="ECO:0000313" key="7">
    <source>
        <dbReference type="Proteomes" id="UP000320547"/>
    </source>
</evidence>
<dbReference type="InterPro" id="IPR004843">
    <property type="entry name" value="Calcineurin-like_PHP"/>
</dbReference>
<reference evidence="6 7" key="1">
    <citation type="submission" date="2019-07" db="EMBL/GenBank/DDBJ databases">
        <title>Genomic Encyclopedia of Archaeal and Bacterial Type Strains, Phase II (KMG-II): from individual species to whole genera.</title>
        <authorList>
            <person name="Goeker M."/>
        </authorList>
    </citation>
    <scope>NUCLEOTIDE SEQUENCE [LARGE SCALE GENOMIC DNA]</scope>
    <source>
        <strain evidence="6 7">ATCC BAA-2084</strain>
    </source>
</reference>
<evidence type="ECO:0000256" key="2">
    <source>
        <dbReference type="ARBA" id="ARBA00022801"/>
    </source>
</evidence>